<proteinExistence type="predicted"/>
<gene>
    <name evidence="1" type="ORF">LCGC14_2051830</name>
</gene>
<accession>A0A0F9HKR5</accession>
<dbReference type="EMBL" id="LAZR01024263">
    <property type="protein sequence ID" value="KKL75742.1"/>
    <property type="molecule type" value="Genomic_DNA"/>
</dbReference>
<comment type="caution">
    <text evidence="1">The sequence shown here is derived from an EMBL/GenBank/DDBJ whole genome shotgun (WGS) entry which is preliminary data.</text>
</comment>
<dbReference type="AlphaFoldDB" id="A0A0F9HKR5"/>
<sequence>MKVEGVKGGDVLVTHFQIPVDDIKK</sequence>
<protein>
    <submittedName>
        <fullName evidence="1">Uncharacterized protein</fullName>
    </submittedName>
</protein>
<evidence type="ECO:0000313" key="1">
    <source>
        <dbReference type="EMBL" id="KKL75742.1"/>
    </source>
</evidence>
<organism evidence="1">
    <name type="scientific">marine sediment metagenome</name>
    <dbReference type="NCBI Taxonomy" id="412755"/>
    <lineage>
        <taxon>unclassified sequences</taxon>
        <taxon>metagenomes</taxon>
        <taxon>ecological metagenomes</taxon>
    </lineage>
</organism>
<name>A0A0F9HKR5_9ZZZZ</name>
<reference evidence="1" key="1">
    <citation type="journal article" date="2015" name="Nature">
        <title>Complex archaea that bridge the gap between prokaryotes and eukaryotes.</title>
        <authorList>
            <person name="Spang A."/>
            <person name="Saw J.H."/>
            <person name="Jorgensen S.L."/>
            <person name="Zaremba-Niedzwiedzka K."/>
            <person name="Martijn J."/>
            <person name="Lind A.E."/>
            <person name="van Eijk R."/>
            <person name="Schleper C."/>
            <person name="Guy L."/>
            <person name="Ettema T.J."/>
        </authorList>
    </citation>
    <scope>NUCLEOTIDE SEQUENCE</scope>
</reference>
<feature type="non-terminal residue" evidence="1">
    <location>
        <position position="25"/>
    </location>
</feature>